<gene>
    <name evidence="1" type="ORF">GCM10011290_28860</name>
</gene>
<keyword evidence="2" id="KW-1185">Reference proteome</keyword>
<evidence type="ECO:0000313" key="1">
    <source>
        <dbReference type="EMBL" id="GGX99092.1"/>
    </source>
</evidence>
<proteinExistence type="predicted"/>
<dbReference type="Pfam" id="PF10974">
    <property type="entry name" value="DUF2804"/>
    <property type="match status" value="1"/>
</dbReference>
<protein>
    <submittedName>
        <fullName evidence="1">DUF2804 domain-containing protein</fullName>
    </submittedName>
</protein>
<dbReference type="EMBL" id="BMYW01000012">
    <property type="protein sequence ID" value="GGX99092.1"/>
    <property type="molecule type" value="Genomic_DNA"/>
</dbReference>
<sequence>MDPHPLPPAPARLVHERGVPAFGMYRGTVEQLSWRALKAPLAKQLTRQLHHKRWQYAAIGHADFFIGVAVVDTGWCGSAFAYLFDRRRRELVASFSSNGLPLISTRIENRSFGDATFRQGKDCIAFRRADGRLELTVNTPALRLAAHIALPAPHSVLAAIAPGNWLAHATHKSSALPISGFADCGGRRLALDDAIASLDASNGLLARDTAWRWASAHDHHIGFNLQQGYMGDAENAVWLDGVPHRVGAARFDFDAAQPLAPWQIRTDDGAVALTFTPEGVRRQEQELLIAASRYLQPIGRFSGRILHPHTGVAHEVSQLLGVTEDHHSRW</sequence>
<dbReference type="Proteomes" id="UP000600877">
    <property type="component" value="Unassembled WGS sequence"/>
</dbReference>
<accession>A0ABQ2Z089</accession>
<comment type="caution">
    <text evidence="1">The sequence shown here is derived from an EMBL/GenBank/DDBJ whole genome shotgun (WGS) entry which is preliminary data.</text>
</comment>
<organism evidence="1 2">
    <name type="scientific">Vogesella alkaliphila</name>
    <dbReference type="NCBI Taxonomy" id="1193621"/>
    <lineage>
        <taxon>Bacteria</taxon>
        <taxon>Pseudomonadati</taxon>
        <taxon>Pseudomonadota</taxon>
        <taxon>Betaproteobacteria</taxon>
        <taxon>Neisseriales</taxon>
        <taxon>Chromobacteriaceae</taxon>
        <taxon>Vogesella</taxon>
    </lineage>
</organism>
<evidence type="ECO:0000313" key="2">
    <source>
        <dbReference type="Proteomes" id="UP000600877"/>
    </source>
</evidence>
<dbReference type="PANTHER" id="PTHR35868:SF4">
    <property type="entry name" value="DUF2804 DOMAIN-CONTAINING PROTEIN"/>
    <property type="match status" value="1"/>
</dbReference>
<name>A0ABQ2Z089_9NEIS</name>
<reference evidence="2" key="1">
    <citation type="journal article" date="2019" name="Int. J. Syst. Evol. Microbiol.">
        <title>The Global Catalogue of Microorganisms (GCM) 10K type strain sequencing project: providing services to taxonomists for standard genome sequencing and annotation.</title>
        <authorList>
            <consortium name="The Broad Institute Genomics Platform"/>
            <consortium name="The Broad Institute Genome Sequencing Center for Infectious Disease"/>
            <person name="Wu L."/>
            <person name="Ma J."/>
        </authorList>
    </citation>
    <scope>NUCLEOTIDE SEQUENCE [LARGE SCALE GENOMIC DNA]</scope>
    <source>
        <strain evidence="2">KCTC 32041</strain>
    </source>
</reference>
<dbReference type="PANTHER" id="PTHR35868">
    <property type="entry name" value="DUF2804 DOMAIN-CONTAINING PROTEIN-RELATED"/>
    <property type="match status" value="1"/>
</dbReference>
<dbReference type="InterPro" id="IPR021243">
    <property type="entry name" value="DUF2804"/>
</dbReference>
<dbReference type="RefSeq" id="WP_189375208.1">
    <property type="nucleotide sequence ID" value="NZ_BMYW01000012.1"/>
</dbReference>